<sequence>MDLTAILDTFPNKNMRSVRDDAVFEMSMYLAPVWPPVCGRHLRGFPTYQKRGTGADTSRDTACRSRQSHLNSKQNSQNASIRLQYVALLRPWRPLEFLLFLVFLVEINLENRLPCGMAELSAKLLCDLSDFQGWKSISLSLIG</sequence>
<name>A0AAD6H8W7_9EURO</name>
<accession>A0AAD6H8W7</accession>
<dbReference type="Proteomes" id="UP001213799">
    <property type="component" value="Unassembled WGS sequence"/>
</dbReference>
<reference evidence="1" key="2">
    <citation type="submission" date="2023-01" db="EMBL/GenBank/DDBJ databases">
        <authorList>
            <person name="Petersen C."/>
        </authorList>
    </citation>
    <scope>NUCLEOTIDE SEQUENCE</scope>
    <source>
        <strain evidence="1">IBT 12815</strain>
    </source>
</reference>
<dbReference type="EMBL" id="JAQJAE010000001">
    <property type="protein sequence ID" value="KAJ5616424.1"/>
    <property type="molecule type" value="Genomic_DNA"/>
</dbReference>
<gene>
    <name evidence="1" type="ORF">N7537_001538</name>
</gene>
<reference evidence="1" key="1">
    <citation type="journal article" date="2023" name="IMA Fungus">
        <title>Comparative genomic study of the Penicillium genus elucidates a diverse pangenome and 15 lateral gene transfer events.</title>
        <authorList>
            <person name="Petersen C."/>
            <person name="Sorensen T."/>
            <person name="Nielsen M.R."/>
            <person name="Sondergaard T.E."/>
            <person name="Sorensen J.L."/>
            <person name="Fitzpatrick D.A."/>
            <person name="Frisvad J.C."/>
            <person name="Nielsen K.L."/>
        </authorList>
    </citation>
    <scope>NUCLEOTIDE SEQUENCE</scope>
    <source>
        <strain evidence="1">IBT 12815</strain>
    </source>
</reference>
<keyword evidence="2" id="KW-1185">Reference proteome</keyword>
<evidence type="ECO:0000313" key="1">
    <source>
        <dbReference type="EMBL" id="KAJ5616424.1"/>
    </source>
</evidence>
<dbReference type="GeneID" id="81582838"/>
<dbReference type="AlphaFoldDB" id="A0AAD6H8W7"/>
<protein>
    <submittedName>
        <fullName evidence="1">Uncharacterized protein</fullName>
    </submittedName>
</protein>
<proteinExistence type="predicted"/>
<evidence type="ECO:0000313" key="2">
    <source>
        <dbReference type="Proteomes" id="UP001213799"/>
    </source>
</evidence>
<dbReference type="RefSeq" id="XP_056757591.1">
    <property type="nucleotide sequence ID" value="XM_056892596.1"/>
</dbReference>
<comment type="caution">
    <text evidence="1">The sequence shown here is derived from an EMBL/GenBank/DDBJ whole genome shotgun (WGS) entry which is preliminary data.</text>
</comment>
<organism evidence="1 2">
    <name type="scientific">Penicillium hordei</name>
    <dbReference type="NCBI Taxonomy" id="40994"/>
    <lineage>
        <taxon>Eukaryota</taxon>
        <taxon>Fungi</taxon>
        <taxon>Dikarya</taxon>
        <taxon>Ascomycota</taxon>
        <taxon>Pezizomycotina</taxon>
        <taxon>Eurotiomycetes</taxon>
        <taxon>Eurotiomycetidae</taxon>
        <taxon>Eurotiales</taxon>
        <taxon>Aspergillaceae</taxon>
        <taxon>Penicillium</taxon>
    </lineage>
</organism>